<keyword evidence="3" id="KW-1185">Reference proteome</keyword>
<feature type="transmembrane region" description="Helical" evidence="1">
    <location>
        <begin position="7"/>
        <end position="24"/>
    </location>
</feature>
<keyword evidence="1" id="KW-1133">Transmembrane helix</keyword>
<keyword evidence="1" id="KW-0812">Transmembrane</keyword>
<accession>A0A4Q0NW76</accession>
<gene>
    <name evidence="2" type="ORF">DSM02_3503</name>
</gene>
<sequence>MNNYQLELKWAAIYTVFLLVWMIFERLMGWHDAHIDRHHIYTLIFYIPAAVLYYCALSDKRNNFYGGIISFQQAFISGLIFTVFIAVLAAPAQYIISTFITPYYFENVIAYAIETGKTSPEEAEGFFNLQSYIIQAVVSSLTFGLVFSALVALVVKRK</sequence>
<evidence type="ECO:0000313" key="3">
    <source>
        <dbReference type="Proteomes" id="UP000289859"/>
    </source>
</evidence>
<dbReference type="Pfam" id="PF13858">
    <property type="entry name" value="DUF4199"/>
    <property type="match status" value="1"/>
</dbReference>
<feature type="transmembrane region" description="Helical" evidence="1">
    <location>
        <begin position="132"/>
        <end position="155"/>
    </location>
</feature>
<dbReference type="EMBL" id="QOVK01000022">
    <property type="protein sequence ID" value="RXG14732.1"/>
    <property type="molecule type" value="Genomic_DNA"/>
</dbReference>
<protein>
    <recommendedName>
        <fullName evidence="4">DUF4199 domain-containing protein</fullName>
    </recommendedName>
</protein>
<reference evidence="2 3" key="1">
    <citation type="submission" date="2018-07" db="EMBL/GenBank/DDBJ databases">
        <title>Leeuwenhoekiella genomics.</title>
        <authorList>
            <person name="Tahon G."/>
            <person name="Willems A."/>
        </authorList>
    </citation>
    <scope>NUCLEOTIDE SEQUENCE [LARGE SCALE GENOMIC DNA]</scope>
    <source>
        <strain evidence="2 3">LMG 29608</strain>
    </source>
</reference>
<dbReference type="AlphaFoldDB" id="A0A4Q0NW76"/>
<evidence type="ECO:0000313" key="2">
    <source>
        <dbReference type="EMBL" id="RXG14732.1"/>
    </source>
</evidence>
<feature type="transmembrane region" description="Helical" evidence="1">
    <location>
        <begin position="78"/>
        <end position="96"/>
    </location>
</feature>
<dbReference type="InterPro" id="IPR025250">
    <property type="entry name" value="DUF4199"/>
</dbReference>
<name>A0A4Q0NW76_9FLAO</name>
<organism evidence="2 3">
    <name type="scientific">Leeuwenhoekiella polynyae</name>
    <dbReference type="NCBI Taxonomy" id="1550906"/>
    <lineage>
        <taxon>Bacteria</taxon>
        <taxon>Pseudomonadati</taxon>
        <taxon>Bacteroidota</taxon>
        <taxon>Flavobacteriia</taxon>
        <taxon>Flavobacteriales</taxon>
        <taxon>Flavobacteriaceae</taxon>
        <taxon>Leeuwenhoekiella</taxon>
    </lineage>
</organism>
<feature type="transmembrane region" description="Helical" evidence="1">
    <location>
        <begin position="39"/>
        <end position="57"/>
    </location>
</feature>
<keyword evidence="1" id="KW-0472">Membrane</keyword>
<comment type="caution">
    <text evidence="2">The sequence shown here is derived from an EMBL/GenBank/DDBJ whole genome shotgun (WGS) entry which is preliminary data.</text>
</comment>
<proteinExistence type="predicted"/>
<dbReference type="OrthoDB" id="5766000at2"/>
<evidence type="ECO:0008006" key="4">
    <source>
        <dbReference type="Google" id="ProtNLM"/>
    </source>
</evidence>
<evidence type="ECO:0000256" key="1">
    <source>
        <dbReference type="SAM" id="Phobius"/>
    </source>
</evidence>
<dbReference type="Proteomes" id="UP000289859">
    <property type="component" value="Unassembled WGS sequence"/>
</dbReference>
<dbReference type="RefSeq" id="WP_128766758.1">
    <property type="nucleotide sequence ID" value="NZ_JBHUOO010000018.1"/>
</dbReference>